<comment type="caution">
    <text evidence="1">The sequence shown here is derived from an EMBL/GenBank/DDBJ whole genome shotgun (WGS) entry which is preliminary data.</text>
</comment>
<reference evidence="1 2" key="1">
    <citation type="submission" date="2015-09" db="EMBL/GenBank/DDBJ databases">
        <title>Draft Genome Sequence of Bradyrhizobium manausense Strain BR 3351T, a Novel Symbiotic Nitrogen-Fixing Alphaproteobacterium Isolated from Brazilian Amazon Rain Forest.</title>
        <authorList>
            <person name="De Araujo J.L."/>
            <person name="Zilli J.E."/>
        </authorList>
    </citation>
    <scope>NUCLEOTIDE SEQUENCE [LARGE SCALE GENOMIC DNA]</scope>
    <source>
        <strain evidence="1 2">BR3351</strain>
    </source>
</reference>
<dbReference type="STRING" id="989370.AOQ71_38155"/>
<keyword evidence="2" id="KW-1185">Reference proteome</keyword>
<proteinExistence type="predicted"/>
<dbReference type="AlphaFoldDB" id="A0A0R3CZR5"/>
<sequence>MDTFGAFSSLDYQSIRARTPAETAIKRLSGIGEVLSGLDTATIRSTDDMARALRTLDTADKCIRMILTEFKSERTRDVTREADRLIDSIELARDEISGLHHAGEAGAERLLGANA</sequence>
<evidence type="ECO:0000313" key="1">
    <source>
        <dbReference type="EMBL" id="KRQ00844.1"/>
    </source>
</evidence>
<dbReference type="EMBL" id="LJYG01000112">
    <property type="protein sequence ID" value="KRQ00844.1"/>
    <property type="molecule type" value="Genomic_DNA"/>
</dbReference>
<name>A0A0R3CZR5_9BRAD</name>
<evidence type="ECO:0000313" key="2">
    <source>
        <dbReference type="Proteomes" id="UP000051936"/>
    </source>
</evidence>
<organism evidence="1 2">
    <name type="scientific">Bradyrhizobium manausense</name>
    <dbReference type="NCBI Taxonomy" id="989370"/>
    <lineage>
        <taxon>Bacteria</taxon>
        <taxon>Pseudomonadati</taxon>
        <taxon>Pseudomonadota</taxon>
        <taxon>Alphaproteobacteria</taxon>
        <taxon>Hyphomicrobiales</taxon>
        <taxon>Nitrobacteraceae</taxon>
        <taxon>Bradyrhizobium</taxon>
    </lineage>
</organism>
<gene>
    <name evidence="1" type="ORF">AOQ71_38155</name>
</gene>
<dbReference type="Proteomes" id="UP000051936">
    <property type="component" value="Unassembled WGS sequence"/>
</dbReference>
<protein>
    <recommendedName>
        <fullName evidence="3">Chemotaxis protein</fullName>
    </recommendedName>
</protein>
<dbReference type="OrthoDB" id="8236447at2"/>
<accession>A0A0R3CZR5</accession>
<dbReference type="RefSeq" id="WP_057758300.1">
    <property type="nucleotide sequence ID" value="NZ_LJYG01000112.1"/>
</dbReference>
<evidence type="ECO:0008006" key="3">
    <source>
        <dbReference type="Google" id="ProtNLM"/>
    </source>
</evidence>